<dbReference type="OrthoDB" id="9766450at2"/>
<dbReference type="PANTHER" id="PTHR43245">
    <property type="entry name" value="BIFUNCTIONAL POLYMYXIN RESISTANCE PROTEIN ARNA"/>
    <property type="match status" value="1"/>
</dbReference>
<accession>I3ZIK4</accession>
<dbReference type="SUPFAM" id="SSF51735">
    <property type="entry name" value="NAD(P)-binding Rossmann-fold domains"/>
    <property type="match status" value="1"/>
</dbReference>
<gene>
    <name evidence="2" type="ordered locus">Terro_2836</name>
</gene>
<name>I3ZIK4_TERRK</name>
<dbReference type="PATRIC" id="fig|926566.3.peg.2822"/>
<organism evidence="2 3">
    <name type="scientific">Terriglobus roseus (strain DSM 18391 / NRRL B-41598 / KBS 63)</name>
    <dbReference type="NCBI Taxonomy" id="926566"/>
    <lineage>
        <taxon>Bacteria</taxon>
        <taxon>Pseudomonadati</taxon>
        <taxon>Acidobacteriota</taxon>
        <taxon>Terriglobia</taxon>
        <taxon>Terriglobales</taxon>
        <taxon>Acidobacteriaceae</taxon>
        <taxon>Terriglobus</taxon>
    </lineage>
</organism>
<dbReference type="Gene3D" id="3.40.50.720">
    <property type="entry name" value="NAD(P)-binding Rossmann-like Domain"/>
    <property type="match status" value="1"/>
</dbReference>
<evidence type="ECO:0000313" key="3">
    <source>
        <dbReference type="Proteomes" id="UP000006056"/>
    </source>
</evidence>
<dbReference type="InterPro" id="IPR036291">
    <property type="entry name" value="NAD(P)-bd_dom_sf"/>
</dbReference>
<dbReference type="RefSeq" id="WP_014786336.1">
    <property type="nucleotide sequence ID" value="NC_018014.1"/>
</dbReference>
<dbReference type="EMBL" id="CP003379">
    <property type="protein sequence ID" value="AFL89072.1"/>
    <property type="molecule type" value="Genomic_DNA"/>
</dbReference>
<sequence length="308" mass="33444">MSRVLITGGAGFIGSHLVHRFVEEGAQVRAFDNLSSGNMENLAAVRDRIEFIQGDVQDAEATAAACRDVDYVFHEGAIPSVPKSVADPLGTDSPNLRGTLQMLESARKAGVKRFIFAASSAAYGNNPVLPKREDMIPEPVSPYAVQKVASELYMGSYAQVFGLQTVALRYFNIFGVRQDPTSQYSGVLARFISLMAKNECPTIFGDGETSRDFTHVDNVVQANLLAASAPAHVSGRVYNVATGHRVTLNHAFATIGRIMGFEGKPQYQPEREGDIRHSVADIARAQDELGYRVTVSFEDGLGKMLRKG</sequence>
<dbReference type="InterPro" id="IPR050177">
    <property type="entry name" value="Lipid_A_modif_metabolic_enz"/>
</dbReference>
<reference evidence="2 3" key="1">
    <citation type="submission" date="2012-06" db="EMBL/GenBank/DDBJ databases">
        <title>Complete genome of Terriglobus roseus DSM 18391.</title>
        <authorList>
            <consortium name="US DOE Joint Genome Institute (JGI-PGF)"/>
            <person name="Lucas S."/>
            <person name="Copeland A."/>
            <person name="Lapidus A."/>
            <person name="Glavina del Rio T."/>
            <person name="Dalin E."/>
            <person name="Tice H."/>
            <person name="Bruce D."/>
            <person name="Goodwin L."/>
            <person name="Pitluck S."/>
            <person name="Peters L."/>
            <person name="Mikhailova N."/>
            <person name="Munk A.C.C."/>
            <person name="Kyrpides N."/>
            <person name="Mavromatis K."/>
            <person name="Ivanova N."/>
            <person name="Brettin T."/>
            <person name="Detter J.C."/>
            <person name="Han C."/>
            <person name="Larimer F."/>
            <person name="Land M."/>
            <person name="Hauser L."/>
            <person name="Markowitz V."/>
            <person name="Cheng J.-F."/>
            <person name="Hugenholtz P."/>
            <person name="Woyke T."/>
            <person name="Wu D."/>
            <person name="Brambilla E."/>
            <person name="Klenk H.-P."/>
            <person name="Eisen J.A."/>
        </authorList>
    </citation>
    <scope>NUCLEOTIDE SEQUENCE [LARGE SCALE GENOMIC DNA]</scope>
    <source>
        <strain evidence="3">DSM 18391 / NRRL B-41598 / KBS 63</strain>
    </source>
</reference>
<dbReference type="InterPro" id="IPR001509">
    <property type="entry name" value="Epimerase_deHydtase"/>
</dbReference>
<proteinExistence type="predicted"/>
<evidence type="ECO:0000259" key="1">
    <source>
        <dbReference type="Pfam" id="PF01370"/>
    </source>
</evidence>
<protein>
    <submittedName>
        <fullName evidence="2">Nucleoside-diphosphate-sugar epimerase</fullName>
    </submittedName>
</protein>
<dbReference type="CDD" id="cd05256">
    <property type="entry name" value="UDP_AE_SDR_e"/>
    <property type="match status" value="1"/>
</dbReference>
<dbReference type="eggNOG" id="COG0451">
    <property type="taxonomic scope" value="Bacteria"/>
</dbReference>
<dbReference type="Gene3D" id="3.90.25.10">
    <property type="entry name" value="UDP-galactose 4-epimerase, domain 1"/>
    <property type="match status" value="1"/>
</dbReference>
<dbReference type="PRINTS" id="PR01713">
    <property type="entry name" value="NUCEPIMERASE"/>
</dbReference>
<dbReference type="HOGENOM" id="CLU_007383_1_7_0"/>
<dbReference type="AlphaFoldDB" id="I3ZIK4"/>
<dbReference type="Proteomes" id="UP000006056">
    <property type="component" value="Chromosome"/>
</dbReference>
<dbReference type="Pfam" id="PF01370">
    <property type="entry name" value="Epimerase"/>
    <property type="match status" value="1"/>
</dbReference>
<keyword evidence="3" id="KW-1185">Reference proteome</keyword>
<dbReference type="KEGG" id="trs:Terro_2836"/>
<dbReference type="PANTHER" id="PTHR43245:SF13">
    <property type="entry name" value="UDP-D-APIOSE_UDP-D-XYLOSE SYNTHASE 2"/>
    <property type="match status" value="1"/>
</dbReference>
<evidence type="ECO:0000313" key="2">
    <source>
        <dbReference type="EMBL" id="AFL89072.1"/>
    </source>
</evidence>
<dbReference type="STRING" id="926566.Terro_2836"/>
<feature type="domain" description="NAD-dependent epimerase/dehydratase" evidence="1">
    <location>
        <begin position="4"/>
        <end position="241"/>
    </location>
</feature>